<dbReference type="PaxDb" id="29760-VIT_01s0026g01920.t01"/>
<dbReference type="InParanoid" id="F6HPE5"/>
<proteinExistence type="predicted"/>
<dbReference type="HOGENOM" id="CLU_2817652_0_0_1"/>
<protein>
    <submittedName>
        <fullName evidence="1">Uncharacterized protein</fullName>
    </submittedName>
</protein>
<reference evidence="2" key="1">
    <citation type="journal article" date="2007" name="Nature">
        <title>The grapevine genome sequence suggests ancestral hexaploidization in major angiosperm phyla.</title>
        <authorList>
            <consortium name="The French-Italian Public Consortium for Grapevine Genome Characterization."/>
            <person name="Jaillon O."/>
            <person name="Aury J.-M."/>
            <person name="Noel B."/>
            <person name="Policriti A."/>
            <person name="Clepet C."/>
            <person name="Casagrande A."/>
            <person name="Choisne N."/>
            <person name="Aubourg S."/>
            <person name="Vitulo N."/>
            <person name="Jubin C."/>
            <person name="Vezzi A."/>
            <person name="Legeai F."/>
            <person name="Hugueney P."/>
            <person name="Dasilva C."/>
            <person name="Horner D."/>
            <person name="Mica E."/>
            <person name="Jublot D."/>
            <person name="Poulain J."/>
            <person name="Bruyere C."/>
            <person name="Billault A."/>
            <person name="Segurens B."/>
            <person name="Gouyvenoux M."/>
            <person name="Ugarte E."/>
            <person name="Cattonaro F."/>
            <person name="Anthouard V."/>
            <person name="Vico V."/>
            <person name="Del Fabbro C."/>
            <person name="Alaux M."/>
            <person name="Di Gaspero G."/>
            <person name="Dumas V."/>
            <person name="Felice N."/>
            <person name="Paillard S."/>
            <person name="Juman I."/>
            <person name="Moroldo M."/>
            <person name="Scalabrin S."/>
            <person name="Canaguier A."/>
            <person name="Le Clainche I."/>
            <person name="Malacrida G."/>
            <person name="Durand E."/>
            <person name="Pesole G."/>
            <person name="Laucou V."/>
            <person name="Chatelet P."/>
            <person name="Merdinoglu D."/>
            <person name="Delledonne M."/>
            <person name="Pezzotti M."/>
            <person name="Lecharny A."/>
            <person name="Scarpelli C."/>
            <person name="Artiguenave F."/>
            <person name="Pe M.E."/>
            <person name="Valle G."/>
            <person name="Morgante M."/>
            <person name="Caboche M."/>
            <person name="Adam-Blondon A.-F."/>
            <person name="Weissenbach J."/>
            <person name="Quetier F."/>
            <person name="Wincker P."/>
        </authorList>
    </citation>
    <scope>NUCLEOTIDE SEQUENCE [LARGE SCALE GENOMIC DNA]</scope>
    <source>
        <strain evidence="2">cv. Pinot noir / PN40024</strain>
    </source>
</reference>
<gene>
    <name evidence="1" type="ordered locus">VIT_01s0026g01920</name>
</gene>
<accession>F6HPE5</accession>
<dbReference type="STRING" id="29760.F6HPE5"/>
<sequence>MFAKCPISQLNYKSEWPQSCHPLLLGPHRDEVSTLECDPKSTWAHTNYTWRAMSNGHTYANVGLSLN</sequence>
<dbReference type="AlphaFoldDB" id="F6HPE5"/>
<dbReference type="EMBL" id="FN596002">
    <property type="protein sequence ID" value="CCB56573.1"/>
    <property type="molecule type" value="Genomic_DNA"/>
</dbReference>
<name>F6HPE5_VITVI</name>
<dbReference type="Proteomes" id="UP000009183">
    <property type="component" value="Chromosome 1"/>
</dbReference>
<evidence type="ECO:0000313" key="2">
    <source>
        <dbReference type="Proteomes" id="UP000009183"/>
    </source>
</evidence>
<organism evidence="1 2">
    <name type="scientific">Vitis vinifera</name>
    <name type="common">Grape</name>
    <dbReference type="NCBI Taxonomy" id="29760"/>
    <lineage>
        <taxon>Eukaryota</taxon>
        <taxon>Viridiplantae</taxon>
        <taxon>Streptophyta</taxon>
        <taxon>Embryophyta</taxon>
        <taxon>Tracheophyta</taxon>
        <taxon>Spermatophyta</taxon>
        <taxon>Magnoliopsida</taxon>
        <taxon>eudicotyledons</taxon>
        <taxon>Gunneridae</taxon>
        <taxon>Pentapetalae</taxon>
        <taxon>rosids</taxon>
        <taxon>Vitales</taxon>
        <taxon>Vitaceae</taxon>
        <taxon>Viteae</taxon>
        <taxon>Vitis</taxon>
    </lineage>
</organism>
<keyword evidence="2" id="KW-1185">Reference proteome</keyword>
<evidence type="ECO:0000313" key="1">
    <source>
        <dbReference type="EMBL" id="CCB56573.1"/>
    </source>
</evidence>